<feature type="transmembrane region" description="Helical" evidence="7">
    <location>
        <begin position="295"/>
        <end position="313"/>
    </location>
</feature>
<feature type="domain" description="Major facilitator superfamily (MFS) profile" evidence="8">
    <location>
        <begin position="20"/>
        <end position="406"/>
    </location>
</feature>
<keyword evidence="4 7" id="KW-0812">Transmembrane</keyword>
<protein>
    <submittedName>
        <fullName evidence="9">MFS transporter</fullName>
    </submittedName>
</protein>
<dbReference type="PANTHER" id="PTHR23513">
    <property type="entry name" value="INTEGRAL MEMBRANE EFFLUX PROTEIN-RELATED"/>
    <property type="match status" value="1"/>
</dbReference>
<feature type="transmembrane region" description="Helical" evidence="7">
    <location>
        <begin position="21"/>
        <end position="47"/>
    </location>
</feature>
<dbReference type="PANTHER" id="PTHR23513:SF9">
    <property type="entry name" value="ENTEROBACTIN EXPORTER ENTS"/>
    <property type="match status" value="1"/>
</dbReference>
<dbReference type="GO" id="GO:0022857">
    <property type="term" value="F:transmembrane transporter activity"/>
    <property type="evidence" value="ECO:0007669"/>
    <property type="project" value="InterPro"/>
</dbReference>
<accession>A0A8J3N8A5</accession>
<feature type="transmembrane region" description="Helical" evidence="7">
    <location>
        <begin position="53"/>
        <end position="74"/>
    </location>
</feature>
<keyword evidence="2" id="KW-0813">Transport</keyword>
<dbReference type="CDD" id="cd06173">
    <property type="entry name" value="MFS_MefA_like"/>
    <property type="match status" value="1"/>
</dbReference>
<feature type="transmembrane region" description="Helical" evidence="7">
    <location>
        <begin position="113"/>
        <end position="135"/>
    </location>
</feature>
<keyword evidence="10" id="KW-1185">Reference proteome</keyword>
<keyword evidence="5 7" id="KW-1133">Transmembrane helix</keyword>
<evidence type="ECO:0000256" key="1">
    <source>
        <dbReference type="ARBA" id="ARBA00004651"/>
    </source>
</evidence>
<evidence type="ECO:0000256" key="6">
    <source>
        <dbReference type="ARBA" id="ARBA00023136"/>
    </source>
</evidence>
<organism evidence="9 10">
    <name type="scientific">Reticulibacter mediterranei</name>
    <dbReference type="NCBI Taxonomy" id="2778369"/>
    <lineage>
        <taxon>Bacteria</taxon>
        <taxon>Bacillati</taxon>
        <taxon>Chloroflexota</taxon>
        <taxon>Ktedonobacteria</taxon>
        <taxon>Ktedonobacterales</taxon>
        <taxon>Reticulibacteraceae</taxon>
        <taxon>Reticulibacter</taxon>
    </lineage>
</organism>
<dbReference type="SUPFAM" id="SSF103473">
    <property type="entry name" value="MFS general substrate transporter"/>
    <property type="match status" value="1"/>
</dbReference>
<dbReference type="AlphaFoldDB" id="A0A8J3N8A5"/>
<feature type="transmembrane region" description="Helical" evidence="7">
    <location>
        <begin position="180"/>
        <end position="198"/>
    </location>
</feature>
<evidence type="ECO:0000256" key="5">
    <source>
        <dbReference type="ARBA" id="ARBA00022989"/>
    </source>
</evidence>
<proteinExistence type="predicted"/>
<dbReference type="Gene3D" id="1.20.1250.20">
    <property type="entry name" value="MFS general substrate transporter like domains"/>
    <property type="match status" value="2"/>
</dbReference>
<dbReference type="EMBL" id="BNJK01000002">
    <property type="protein sequence ID" value="GHO98057.1"/>
    <property type="molecule type" value="Genomic_DNA"/>
</dbReference>
<dbReference type="InterPro" id="IPR010290">
    <property type="entry name" value="TM_effector"/>
</dbReference>
<dbReference type="Proteomes" id="UP000597444">
    <property type="component" value="Unassembled WGS sequence"/>
</dbReference>
<comment type="caution">
    <text evidence="9">The sequence shown here is derived from an EMBL/GenBank/DDBJ whole genome shotgun (WGS) entry which is preliminary data.</text>
</comment>
<name>A0A8J3N8A5_9CHLR</name>
<feature type="transmembrane region" description="Helical" evidence="7">
    <location>
        <begin position="319"/>
        <end position="342"/>
    </location>
</feature>
<evidence type="ECO:0000256" key="4">
    <source>
        <dbReference type="ARBA" id="ARBA00022692"/>
    </source>
</evidence>
<feature type="transmembrane region" description="Helical" evidence="7">
    <location>
        <begin position="156"/>
        <end position="174"/>
    </location>
</feature>
<dbReference type="PROSITE" id="PS50850">
    <property type="entry name" value="MFS"/>
    <property type="match status" value="1"/>
</dbReference>
<evidence type="ECO:0000313" key="9">
    <source>
        <dbReference type="EMBL" id="GHO98057.1"/>
    </source>
</evidence>
<feature type="transmembrane region" description="Helical" evidence="7">
    <location>
        <begin position="354"/>
        <end position="375"/>
    </location>
</feature>
<feature type="transmembrane region" description="Helical" evidence="7">
    <location>
        <begin position="265"/>
        <end position="283"/>
    </location>
</feature>
<evidence type="ECO:0000256" key="2">
    <source>
        <dbReference type="ARBA" id="ARBA00022448"/>
    </source>
</evidence>
<dbReference type="GO" id="GO:0005886">
    <property type="term" value="C:plasma membrane"/>
    <property type="evidence" value="ECO:0007669"/>
    <property type="project" value="UniProtKB-SubCell"/>
</dbReference>
<feature type="transmembrane region" description="Helical" evidence="7">
    <location>
        <begin position="86"/>
        <end position="107"/>
    </location>
</feature>
<evidence type="ECO:0000256" key="7">
    <source>
        <dbReference type="SAM" id="Phobius"/>
    </source>
</evidence>
<dbReference type="RefSeq" id="WP_220208824.1">
    <property type="nucleotide sequence ID" value="NZ_BNJK01000002.1"/>
</dbReference>
<reference evidence="9" key="1">
    <citation type="submission" date="2020-10" db="EMBL/GenBank/DDBJ databases">
        <title>Taxonomic study of unclassified bacteria belonging to the class Ktedonobacteria.</title>
        <authorList>
            <person name="Yabe S."/>
            <person name="Wang C.M."/>
            <person name="Zheng Y."/>
            <person name="Sakai Y."/>
            <person name="Cavaletti L."/>
            <person name="Monciardini P."/>
            <person name="Donadio S."/>
        </authorList>
    </citation>
    <scope>NUCLEOTIDE SEQUENCE</scope>
    <source>
        <strain evidence="9">ID150040</strain>
    </source>
</reference>
<keyword evidence="3" id="KW-1003">Cell membrane</keyword>
<comment type="subcellular location">
    <subcellularLocation>
        <location evidence="1">Cell membrane</location>
        <topology evidence="1">Multi-pass membrane protein</topology>
    </subcellularLocation>
</comment>
<evidence type="ECO:0000259" key="8">
    <source>
        <dbReference type="PROSITE" id="PS50850"/>
    </source>
</evidence>
<gene>
    <name evidence="9" type="ORF">KSF_081050</name>
</gene>
<sequence>MKSANVTIAHDPYRALRFRDFRLLFISTFVATLGEQMLAISIGWELYDRTGSALALGGVGLAQIFPVMLLTLPAGYVADRFNRKRILLFTQLMLAICSLGLMVLSTLHSSFMLSYVCLFVMGCAMAFVSPASSALMAQTVPEQIFENAATWSSSSWQLAEVVGPALAGFLIAIFHGAALIYGLNAICALIFLSLLLFLRVKQQEIEVREQKTWSALGEGVAFLRQAQVLLAAITLDLFAVLLGGAITLLPIFAKDVLHTGPIGLGWLRVAPSLGAISVAAVLAHRPPFKRAGPTLLIAVAGFGLATIVFGLSHSLWLSLLALLLLGGFDTVSVVIRSTLLLTRTPERMRGRISAINSLFISASGQLGGFESGVIAQLFGPIVSVVSGGIGTILVVLLVCLLWPEIRHLRSLESSSPSDR</sequence>
<dbReference type="InterPro" id="IPR036259">
    <property type="entry name" value="MFS_trans_sf"/>
</dbReference>
<evidence type="ECO:0000313" key="10">
    <source>
        <dbReference type="Proteomes" id="UP000597444"/>
    </source>
</evidence>
<keyword evidence="6 7" id="KW-0472">Membrane</keyword>
<feature type="transmembrane region" description="Helical" evidence="7">
    <location>
        <begin position="381"/>
        <end position="402"/>
    </location>
</feature>
<dbReference type="Pfam" id="PF05977">
    <property type="entry name" value="MFS_3"/>
    <property type="match status" value="1"/>
</dbReference>
<feature type="transmembrane region" description="Helical" evidence="7">
    <location>
        <begin position="228"/>
        <end position="253"/>
    </location>
</feature>
<evidence type="ECO:0000256" key="3">
    <source>
        <dbReference type="ARBA" id="ARBA00022475"/>
    </source>
</evidence>
<dbReference type="InterPro" id="IPR020846">
    <property type="entry name" value="MFS_dom"/>
</dbReference>